<feature type="compositionally biased region" description="Low complexity" evidence="1">
    <location>
        <begin position="315"/>
        <end position="324"/>
    </location>
</feature>
<reference evidence="2 3" key="1">
    <citation type="journal article" date="2010" name="Nat. Biotechnol.">
        <title>Genome sequence of the model mushroom Schizophyllum commune.</title>
        <authorList>
            <person name="Ohm R.A."/>
            <person name="de Jong J.F."/>
            <person name="Lugones L.G."/>
            <person name="Aerts A."/>
            <person name="Kothe E."/>
            <person name="Stajich J.E."/>
            <person name="de Vries R.P."/>
            <person name="Record E."/>
            <person name="Levasseur A."/>
            <person name="Baker S.E."/>
            <person name="Bartholomew K.A."/>
            <person name="Coutinho P.M."/>
            <person name="Erdmann S."/>
            <person name="Fowler T.J."/>
            <person name="Gathman A.C."/>
            <person name="Lombard V."/>
            <person name="Henrissat B."/>
            <person name="Knabe N."/>
            <person name="Kuees U."/>
            <person name="Lilly W.W."/>
            <person name="Lindquist E."/>
            <person name="Lucas S."/>
            <person name="Magnuson J.K."/>
            <person name="Piumi F."/>
            <person name="Raudaskoski M."/>
            <person name="Salamov A."/>
            <person name="Schmutz J."/>
            <person name="Schwarze F.W.M.R."/>
            <person name="vanKuyk P.A."/>
            <person name="Horton J.S."/>
            <person name="Grigoriev I.V."/>
            <person name="Woesten H.A.B."/>
        </authorList>
    </citation>
    <scope>NUCLEOTIDE SEQUENCE [LARGE SCALE GENOMIC DNA]</scope>
    <source>
        <strain evidence="3">H4-8 / FGSC 9210</strain>
    </source>
</reference>
<dbReference type="KEGG" id="scm:SCHCO_02691932"/>
<dbReference type="VEuPathDB" id="FungiDB:SCHCODRAFT_02691932"/>
<dbReference type="InParanoid" id="D8QDR0"/>
<feature type="compositionally biased region" description="Basic residues" evidence="1">
    <location>
        <begin position="349"/>
        <end position="359"/>
    </location>
</feature>
<evidence type="ECO:0000313" key="3">
    <source>
        <dbReference type="Proteomes" id="UP000007431"/>
    </source>
</evidence>
<accession>D8QDR0</accession>
<evidence type="ECO:0000313" key="2">
    <source>
        <dbReference type="EMBL" id="EFI93729.1"/>
    </source>
</evidence>
<dbReference type="HOGENOM" id="CLU_771970_0_0_1"/>
<dbReference type="Proteomes" id="UP000007431">
    <property type="component" value="Unassembled WGS sequence"/>
</dbReference>
<keyword evidence="3" id="KW-1185">Reference proteome</keyword>
<protein>
    <submittedName>
        <fullName evidence="2">Uncharacterized protein</fullName>
    </submittedName>
</protein>
<dbReference type="RefSeq" id="XP_003028632.1">
    <property type="nucleotide sequence ID" value="XM_003028586.1"/>
</dbReference>
<proteinExistence type="predicted"/>
<evidence type="ECO:0000256" key="1">
    <source>
        <dbReference type="SAM" id="MobiDB-lite"/>
    </source>
</evidence>
<name>D8QDR0_SCHCM</name>
<organism evidence="3">
    <name type="scientific">Schizophyllum commune (strain H4-8 / FGSC 9210)</name>
    <name type="common">Split gill fungus</name>
    <dbReference type="NCBI Taxonomy" id="578458"/>
    <lineage>
        <taxon>Eukaryota</taxon>
        <taxon>Fungi</taxon>
        <taxon>Dikarya</taxon>
        <taxon>Basidiomycota</taxon>
        <taxon>Agaricomycotina</taxon>
        <taxon>Agaricomycetes</taxon>
        <taxon>Agaricomycetidae</taxon>
        <taxon>Agaricales</taxon>
        <taxon>Schizophyllaceae</taxon>
        <taxon>Schizophyllum</taxon>
    </lineage>
</organism>
<sequence>MTSMTPDHAQTRDWTNGDSSAVQQAPLWMLSDDMHPSSTFSYTAPPAPYEPKPLTTVIPSDPLSFGEIMHHLESHQQSLQYFEANQSLDPEGPQAGAEVAMLIGKALQHGTHIIQPSALTTLILQDLSSLALNALVVSVSLPRLQLLYISRKRRFGESVADVHLDRFLGPMHQTLKVITLDGVEMVPEKGLQALSMCQGLEGLTLKLPSDFYPWLLYLLGSGNLPSLAQLGMTLQLSDKMDSSRVGALLDLLDCRPLLRQVELSVWRMPTDLHPLTTDKIKNLMQISRLNIHELYLTDPSLQGNVCDLEVAAAAAAEVTPASPAKRSRKPPSRSRPDQQRSHQAQSPGSRKRHPRVFQA</sequence>
<dbReference type="GeneID" id="9590431"/>
<feature type="region of interest" description="Disordered" evidence="1">
    <location>
        <begin position="315"/>
        <end position="359"/>
    </location>
</feature>
<dbReference type="EMBL" id="GL377310">
    <property type="protein sequence ID" value="EFI93729.1"/>
    <property type="molecule type" value="Genomic_DNA"/>
</dbReference>
<dbReference type="AlphaFoldDB" id="D8QDR0"/>
<dbReference type="OrthoDB" id="10338453at2759"/>
<gene>
    <name evidence="2" type="ORF">SCHCODRAFT_236991</name>
</gene>